<organism evidence="3 4">
    <name type="scientific">Lentibacillus kapialis</name>
    <dbReference type="NCBI Taxonomy" id="340214"/>
    <lineage>
        <taxon>Bacteria</taxon>
        <taxon>Bacillati</taxon>
        <taxon>Bacillota</taxon>
        <taxon>Bacilli</taxon>
        <taxon>Bacillales</taxon>
        <taxon>Bacillaceae</taxon>
        <taxon>Lentibacillus</taxon>
    </lineage>
</organism>
<proteinExistence type="inferred from homology"/>
<evidence type="ECO:0000313" key="4">
    <source>
        <dbReference type="Proteomes" id="UP000658382"/>
    </source>
</evidence>
<dbReference type="InterPro" id="IPR014464">
    <property type="entry name" value="CvfB_fam"/>
</dbReference>
<dbReference type="Gene3D" id="2.40.50.140">
    <property type="entry name" value="Nucleic acid-binding proteins"/>
    <property type="match status" value="2"/>
</dbReference>
<dbReference type="AlphaFoldDB" id="A0A917PPI7"/>
<dbReference type="PANTHER" id="PTHR37296:SF1">
    <property type="entry name" value="CONSERVED VIRULENCE FACTOR B"/>
    <property type="match status" value="1"/>
</dbReference>
<dbReference type="Pfam" id="PF17783">
    <property type="entry name" value="WHD_CvfB"/>
    <property type="match status" value="1"/>
</dbReference>
<dbReference type="InterPro" id="IPR048587">
    <property type="entry name" value="CvfB_S1_3rd"/>
</dbReference>
<dbReference type="InterPro" id="IPR040764">
    <property type="entry name" value="CvfB_WH"/>
</dbReference>
<sequence>MKLGAIQTMAVIQKIEAGYILQSGVFLPSQTVESELAPGQKIDVFLYNDQKGNTLATKKHPSVQVDEFDWTEVIAIISGLGVFVDIGIEKGILVSHDDLPLFESVWPEKGDKLFVKLTTDKEGRLLAEPATERFFSAHWEMGSEELVNQPISGRIYHTDREGAAMISEDGYRGFIHHTERKQEPRLGEWVKGRVIAVKEDGTVNVSLRPLKQQSMTEDADDILELLNQNGGIIHFDDKSDPEDIRGTFGISKAAFKRALGKLMKEEKIEQRDGRTYLI</sequence>
<dbReference type="InterPro" id="IPR048588">
    <property type="entry name" value="CvfB_S1_2nd"/>
</dbReference>
<dbReference type="PANTHER" id="PTHR37296">
    <property type="entry name" value="CONSERVED VIRULENCE FACTOR B"/>
    <property type="match status" value="1"/>
</dbReference>
<dbReference type="Proteomes" id="UP000658382">
    <property type="component" value="Unassembled WGS sequence"/>
</dbReference>
<evidence type="ECO:0000256" key="1">
    <source>
        <dbReference type="PIRNR" id="PIRNR012524"/>
    </source>
</evidence>
<feature type="domain" description="S1 motif" evidence="2">
    <location>
        <begin position="148"/>
        <end position="208"/>
    </location>
</feature>
<reference evidence="3" key="2">
    <citation type="submission" date="2020-09" db="EMBL/GenBank/DDBJ databases">
        <authorList>
            <person name="Sun Q."/>
            <person name="Ohkuma M."/>
        </authorList>
    </citation>
    <scope>NUCLEOTIDE SEQUENCE</scope>
    <source>
        <strain evidence="3">JCM 12580</strain>
    </source>
</reference>
<evidence type="ECO:0000313" key="3">
    <source>
        <dbReference type="EMBL" id="GGJ87251.1"/>
    </source>
</evidence>
<comment type="caution">
    <text evidence="3">The sequence shown here is derived from an EMBL/GenBank/DDBJ whole genome shotgun (WGS) entry which is preliminary data.</text>
</comment>
<dbReference type="EMBL" id="BMNQ01000005">
    <property type="protein sequence ID" value="GGJ87251.1"/>
    <property type="molecule type" value="Genomic_DNA"/>
</dbReference>
<dbReference type="RefSeq" id="WP_188631701.1">
    <property type="nucleotide sequence ID" value="NZ_BMNQ01000005.1"/>
</dbReference>
<evidence type="ECO:0000259" key="2">
    <source>
        <dbReference type="PROSITE" id="PS50126"/>
    </source>
</evidence>
<dbReference type="GO" id="GO:0003676">
    <property type="term" value="F:nucleic acid binding"/>
    <property type="evidence" value="ECO:0007669"/>
    <property type="project" value="InterPro"/>
</dbReference>
<comment type="similarity">
    <text evidence="1">Belongs to the CvfB family.</text>
</comment>
<accession>A0A917PPI7</accession>
<dbReference type="Gene3D" id="1.10.10.10">
    <property type="entry name" value="Winged helix-like DNA-binding domain superfamily/Winged helix DNA-binding domain"/>
    <property type="match status" value="1"/>
</dbReference>
<protein>
    <recommendedName>
        <fullName evidence="2">S1 motif domain-containing protein</fullName>
    </recommendedName>
</protein>
<dbReference type="InterPro" id="IPR036388">
    <property type="entry name" value="WH-like_DNA-bd_sf"/>
</dbReference>
<name>A0A917PPI7_9BACI</name>
<keyword evidence="4" id="KW-1185">Reference proteome</keyword>
<gene>
    <name evidence="3" type="ORF">GCM10007063_07170</name>
</gene>
<dbReference type="InterPro" id="IPR039566">
    <property type="entry name" value="CvfB_S1_st"/>
</dbReference>
<dbReference type="PIRSF" id="PIRSF012524">
    <property type="entry name" value="YitL_S1"/>
    <property type="match status" value="1"/>
</dbReference>
<dbReference type="InterPro" id="IPR012340">
    <property type="entry name" value="NA-bd_OB-fold"/>
</dbReference>
<reference evidence="3" key="1">
    <citation type="journal article" date="2014" name="Int. J. Syst. Evol. Microbiol.">
        <title>Complete genome sequence of Corynebacterium casei LMG S-19264T (=DSM 44701T), isolated from a smear-ripened cheese.</title>
        <authorList>
            <consortium name="US DOE Joint Genome Institute (JGI-PGF)"/>
            <person name="Walter F."/>
            <person name="Albersmeier A."/>
            <person name="Kalinowski J."/>
            <person name="Ruckert C."/>
        </authorList>
    </citation>
    <scope>NUCLEOTIDE SEQUENCE</scope>
    <source>
        <strain evidence="3">JCM 12580</strain>
    </source>
</reference>
<dbReference type="PROSITE" id="PS50126">
    <property type="entry name" value="S1"/>
    <property type="match status" value="1"/>
</dbReference>
<dbReference type="Pfam" id="PF13509">
    <property type="entry name" value="S1_2"/>
    <property type="match status" value="1"/>
</dbReference>
<dbReference type="Pfam" id="PF21543">
    <property type="entry name" value="CvfB_2nd"/>
    <property type="match status" value="1"/>
</dbReference>
<dbReference type="InterPro" id="IPR003029">
    <property type="entry name" value="S1_domain"/>
</dbReference>
<dbReference type="Pfam" id="PF21191">
    <property type="entry name" value="CvfB_1st"/>
    <property type="match status" value="1"/>
</dbReference>